<sequence length="369" mass="39212">MQKLIGSTGARLTLAAGLGYLTLVSAHAEEWKANDKAAAQLQPAQTFDGFSVRLPASVASPTVADIADGKGKSYTWSLSPSDDKGGVFIIRTRPLAAGQTPDQILTDWTTRSVLTRLDDVGKSPAQSGTVGEGTFTRLYYHGREKTGAKDLVHGFVYVGVAQNHVFVIESQDPTGKYTASLPQTEAAALTLKAIAPDVPKPIDTGKELSSDAHAADLGAEIQTDGYALRPPKGYVRGELPMGDQGVSVTAWEGQPNEMGMRPMFVFRTTPVKGAHAVSPIEDGLDTGVEMLRRFIPSVQVDATQYGMVHGLECAYTTYTAAPNAQNFHGVIYSIHDGDKVIIAGGIDTAPTSDKSVPIIEAACRSIRKP</sequence>
<name>A0A402D371_9BACT</name>
<organism evidence="1 2">
    <name type="scientific">Capsulimonas corticalis</name>
    <dbReference type="NCBI Taxonomy" id="2219043"/>
    <lineage>
        <taxon>Bacteria</taxon>
        <taxon>Bacillati</taxon>
        <taxon>Armatimonadota</taxon>
        <taxon>Armatimonadia</taxon>
        <taxon>Capsulimonadales</taxon>
        <taxon>Capsulimonadaceae</taxon>
        <taxon>Capsulimonas</taxon>
    </lineage>
</organism>
<evidence type="ECO:0000313" key="1">
    <source>
        <dbReference type="EMBL" id="BDI28521.1"/>
    </source>
</evidence>
<dbReference type="EMBL" id="AP025739">
    <property type="protein sequence ID" value="BDI28521.1"/>
    <property type="molecule type" value="Genomic_DNA"/>
</dbReference>
<dbReference type="KEGG" id="ccot:CCAX7_005720"/>
<accession>A0A402D371</accession>
<reference evidence="1 2" key="1">
    <citation type="journal article" date="2019" name="Int. J. Syst. Evol. Microbiol.">
        <title>Capsulimonas corticalis gen. nov., sp. nov., an aerobic capsulated bacterium, of a novel bacterial order, Capsulimonadales ord. nov., of the class Armatimonadia of the phylum Armatimonadetes.</title>
        <authorList>
            <person name="Li J."/>
            <person name="Kudo C."/>
            <person name="Tonouchi A."/>
        </authorList>
    </citation>
    <scope>NUCLEOTIDE SEQUENCE [LARGE SCALE GENOMIC DNA]</scope>
    <source>
        <strain evidence="1 2">AX-7</strain>
    </source>
</reference>
<dbReference type="Proteomes" id="UP000287394">
    <property type="component" value="Chromosome"/>
</dbReference>
<keyword evidence="2" id="KW-1185">Reference proteome</keyword>
<gene>
    <name evidence="1" type="ORF">CCAX7_005720</name>
</gene>
<dbReference type="AlphaFoldDB" id="A0A402D371"/>
<evidence type="ECO:0000313" key="2">
    <source>
        <dbReference type="Proteomes" id="UP000287394"/>
    </source>
</evidence>
<proteinExistence type="predicted"/>
<protein>
    <submittedName>
        <fullName evidence="1">Uncharacterized protein</fullName>
    </submittedName>
</protein>
<dbReference type="RefSeq" id="WP_119323981.1">
    <property type="nucleotide sequence ID" value="NZ_AP025739.1"/>
</dbReference>